<dbReference type="AlphaFoldDB" id="A0A8T0QGT7"/>
<gene>
    <name evidence="3" type="ORF">PVAP13_7KG119990</name>
</gene>
<dbReference type="EMBL" id="CM029049">
    <property type="protein sequence ID" value="KAG2571772.1"/>
    <property type="molecule type" value="Genomic_DNA"/>
</dbReference>
<feature type="chain" id="PRO_5035752427" evidence="2">
    <location>
        <begin position="41"/>
        <end position="96"/>
    </location>
</feature>
<dbReference type="Proteomes" id="UP000823388">
    <property type="component" value="Chromosome 7K"/>
</dbReference>
<evidence type="ECO:0000313" key="4">
    <source>
        <dbReference type="Proteomes" id="UP000823388"/>
    </source>
</evidence>
<organism evidence="3 4">
    <name type="scientific">Panicum virgatum</name>
    <name type="common">Blackwell switchgrass</name>
    <dbReference type="NCBI Taxonomy" id="38727"/>
    <lineage>
        <taxon>Eukaryota</taxon>
        <taxon>Viridiplantae</taxon>
        <taxon>Streptophyta</taxon>
        <taxon>Embryophyta</taxon>
        <taxon>Tracheophyta</taxon>
        <taxon>Spermatophyta</taxon>
        <taxon>Magnoliopsida</taxon>
        <taxon>Liliopsida</taxon>
        <taxon>Poales</taxon>
        <taxon>Poaceae</taxon>
        <taxon>PACMAD clade</taxon>
        <taxon>Panicoideae</taxon>
        <taxon>Panicodae</taxon>
        <taxon>Paniceae</taxon>
        <taxon>Panicinae</taxon>
        <taxon>Panicum</taxon>
        <taxon>Panicum sect. Hiantes</taxon>
    </lineage>
</organism>
<feature type="signal peptide" evidence="2">
    <location>
        <begin position="1"/>
        <end position="40"/>
    </location>
</feature>
<keyword evidence="1" id="KW-1133">Transmembrane helix</keyword>
<evidence type="ECO:0000256" key="2">
    <source>
        <dbReference type="SAM" id="SignalP"/>
    </source>
</evidence>
<reference evidence="3" key="1">
    <citation type="submission" date="2020-05" db="EMBL/GenBank/DDBJ databases">
        <title>WGS assembly of Panicum virgatum.</title>
        <authorList>
            <person name="Lovell J.T."/>
            <person name="Jenkins J."/>
            <person name="Shu S."/>
            <person name="Juenger T.E."/>
            <person name="Schmutz J."/>
        </authorList>
    </citation>
    <scope>NUCLEOTIDE SEQUENCE</scope>
    <source>
        <strain evidence="3">AP13</strain>
    </source>
</reference>
<sequence length="96" mass="10422">MIQLCKRRAKTEHTWVRPGTRRRLLCVPLLGALDLTLASASPSALLPTDDGDLLLAPPSAGRSAFGDTLTSDVLLFHQTDSPCFVAAMYVLLLFLL</sequence>
<evidence type="ECO:0000313" key="3">
    <source>
        <dbReference type="EMBL" id="KAG2571772.1"/>
    </source>
</evidence>
<comment type="caution">
    <text evidence="3">The sequence shown here is derived from an EMBL/GenBank/DDBJ whole genome shotgun (WGS) entry which is preliminary data.</text>
</comment>
<keyword evidence="1" id="KW-0472">Membrane</keyword>
<feature type="transmembrane region" description="Helical" evidence="1">
    <location>
        <begin position="75"/>
        <end position="95"/>
    </location>
</feature>
<proteinExistence type="predicted"/>
<keyword evidence="2" id="KW-0732">Signal</keyword>
<keyword evidence="4" id="KW-1185">Reference proteome</keyword>
<evidence type="ECO:0000256" key="1">
    <source>
        <dbReference type="SAM" id="Phobius"/>
    </source>
</evidence>
<protein>
    <submittedName>
        <fullName evidence="3">Uncharacterized protein</fullName>
    </submittedName>
</protein>
<accession>A0A8T0QGT7</accession>
<name>A0A8T0QGT7_PANVG</name>
<keyword evidence="1" id="KW-0812">Transmembrane</keyword>